<keyword evidence="5 7" id="KW-0472">Membrane</keyword>
<evidence type="ECO:0000313" key="9">
    <source>
        <dbReference type="Proteomes" id="UP001501570"/>
    </source>
</evidence>
<feature type="compositionally biased region" description="Gly residues" evidence="6">
    <location>
        <begin position="352"/>
        <end position="368"/>
    </location>
</feature>
<feature type="transmembrane region" description="Helical" evidence="7">
    <location>
        <begin position="152"/>
        <end position="175"/>
    </location>
</feature>
<evidence type="ECO:0000256" key="4">
    <source>
        <dbReference type="ARBA" id="ARBA00022989"/>
    </source>
</evidence>
<evidence type="ECO:0000256" key="5">
    <source>
        <dbReference type="ARBA" id="ARBA00023136"/>
    </source>
</evidence>
<comment type="subcellular location">
    <subcellularLocation>
        <location evidence="1">Cell membrane</location>
        <topology evidence="1">Multi-pass membrane protein</topology>
    </subcellularLocation>
</comment>
<evidence type="ECO:0000256" key="7">
    <source>
        <dbReference type="SAM" id="Phobius"/>
    </source>
</evidence>
<feature type="transmembrane region" description="Helical" evidence="7">
    <location>
        <begin position="257"/>
        <end position="280"/>
    </location>
</feature>
<accession>A0ABP9SR80</accession>
<feature type="transmembrane region" description="Helical" evidence="7">
    <location>
        <begin position="109"/>
        <end position="131"/>
    </location>
</feature>
<keyword evidence="9" id="KW-1185">Reference proteome</keyword>
<sequence length="368" mass="37628">MPEQPVAAAPAGTRPTDPPPSRSAVRGWLSVIGRLLTGRVVRWGFVIVAAGLCGLEIRDQWPAVRSALGQLGAAPVAGALLAVLLGLAAGMQVWRVLLAALGSPLPLRAATGVVFVGQLGKYVPGSIWPVLAQMELGRAYQIPRRRSATASLLTMLLSLVAGLIAALVTLPFLARGATADYRWAFLLAPVMLACLHPRVLNPVLNRVLRLTRRAPLEQPLTGRAVATALAWALASWVPYGAQVWLLAVRLGAPEGRAAIVAIGGFAFAWSAGFLAVFVPAGVGVREVLLVAALGAVLRVGDATAIALVSRLLMTLGDLCAAGLGAALTGRSRRAATAPGPIEGGTVDPGPPGGGTAGSDGDRAGGGSR</sequence>
<feature type="compositionally biased region" description="Low complexity" evidence="6">
    <location>
        <begin position="332"/>
        <end position="347"/>
    </location>
</feature>
<feature type="transmembrane region" description="Helical" evidence="7">
    <location>
        <begin position="181"/>
        <end position="200"/>
    </location>
</feature>
<feature type="region of interest" description="Disordered" evidence="6">
    <location>
        <begin position="1"/>
        <end position="22"/>
    </location>
</feature>
<evidence type="ECO:0000256" key="6">
    <source>
        <dbReference type="SAM" id="MobiDB-lite"/>
    </source>
</evidence>
<dbReference type="EMBL" id="BAABJQ010000048">
    <property type="protein sequence ID" value="GAA5201188.1"/>
    <property type="molecule type" value="Genomic_DNA"/>
</dbReference>
<gene>
    <name evidence="8" type="ORF">GCM10023322_80700</name>
</gene>
<reference evidence="9" key="1">
    <citation type="journal article" date="2019" name="Int. J. Syst. Evol. Microbiol.">
        <title>The Global Catalogue of Microorganisms (GCM) 10K type strain sequencing project: providing services to taxonomists for standard genome sequencing and annotation.</title>
        <authorList>
            <consortium name="The Broad Institute Genomics Platform"/>
            <consortium name="The Broad Institute Genome Sequencing Center for Infectious Disease"/>
            <person name="Wu L."/>
            <person name="Ma J."/>
        </authorList>
    </citation>
    <scope>NUCLEOTIDE SEQUENCE [LARGE SCALE GENOMIC DNA]</scope>
    <source>
        <strain evidence="9">JCM 18304</strain>
    </source>
</reference>
<feature type="transmembrane region" description="Helical" evidence="7">
    <location>
        <begin position="220"/>
        <end position="237"/>
    </location>
</feature>
<dbReference type="Proteomes" id="UP001501570">
    <property type="component" value="Unassembled WGS sequence"/>
</dbReference>
<evidence type="ECO:0000256" key="1">
    <source>
        <dbReference type="ARBA" id="ARBA00004651"/>
    </source>
</evidence>
<protein>
    <submittedName>
        <fullName evidence="8">Lysylphosphatidylglycerol synthase transmembrane domain-containing protein</fullName>
    </submittedName>
</protein>
<feature type="region of interest" description="Disordered" evidence="6">
    <location>
        <begin position="332"/>
        <end position="368"/>
    </location>
</feature>
<evidence type="ECO:0000256" key="3">
    <source>
        <dbReference type="ARBA" id="ARBA00022692"/>
    </source>
</evidence>
<evidence type="ECO:0000256" key="2">
    <source>
        <dbReference type="ARBA" id="ARBA00022475"/>
    </source>
</evidence>
<organism evidence="8 9">
    <name type="scientific">Rugosimonospora acidiphila</name>
    <dbReference type="NCBI Taxonomy" id="556531"/>
    <lineage>
        <taxon>Bacteria</taxon>
        <taxon>Bacillati</taxon>
        <taxon>Actinomycetota</taxon>
        <taxon>Actinomycetes</taxon>
        <taxon>Micromonosporales</taxon>
        <taxon>Micromonosporaceae</taxon>
        <taxon>Rugosimonospora</taxon>
    </lineage>
</organism>
<comment type="caution">
    <text evidence="8">The sequence shown here is derived from an EMBL/GenBank/DDBJ whole genome shotgun (WGS) entry which is preliminary data.</text>
</comment>
<name>A0ABP9SR80_9ACTN</name>
<evidence type="ECO:0000313" key="8">
    <source>
        <dbReference type="EMBL" id="GAA5201188.1"/>
    </source>
</evidence>
<keyword evidence="3 7" id="KW-0812">Transmembrane</keyword>
<dbReference type="RefSeq" id="WP_345638919.1">
    <property type="nucleotide sequence ID" value="NZ_BAABJQ010000048.1"/>
</dbReference>
<keyword evidence="4 7" id="KW-1133">Transmembrane helix</keyword>
<proteinExistence type="predicted"/>
<feature type="transmembrane region" description="Helical" evidence="7">
    <location>
        <begin position="67"/>
        <end position="89"/>
    </location>
</feature>
<dbReference type="Pfam" id="PF03706">
    <property type="entry name" value="LPG_synthase_TM"/>
    <property type="match status" value="1"/>
</dbReference>
<keyword evidence="2" id="KW-1003">Cell membrane</keyword>
<feature type="transmembrane region" description="Helical" evidence="7">
    <location>
        <begin position="287"/>
        <end position="308"/>
    </location>
</feature>
<dbReference type="InterPro" id="IPR022791">
    <property type="entry name" value="L-PG_synthase/AglD"/>
</dbReference>